<dbReference type="EMBL" id="BGPR01012273">
    <property type="protein sequence ID" value="GBN55361.1"/>
    <property type="molecule type" value="Genomic_DNA"/>
</dbReference>
<evidence type="ECO:0000313" key="2">
    <source>
        <dbReference type="Proteomes" id="UP000499080"/>
    </source>
</evidence>
<gene>
    <name evidence="1" type="ORF">AVEN_210919_1</name>
</gene>
<sequence>MRCDDFKDLQGTAKLLNYKIVPLTSVAILKYSRTPHTVDFKTSHDKLEPENSANIKFAKSSIRGSKKHIKQTKDFRKLQYECVPSNTKGSKGCRRSK</sequence>
<organism evidence="1 2">
    <name type="scientific">Araneus ventricosus</name>
    <name type="common">Orbweaver spider</name>
    <name type="synonym">Epeira ventricosa</name>
    <dbReference type="NCBI Taxonomy" id="182803"/>
    <lineage>
        <taxon>Eukaryota</taxon>
        <taxon>Metazoa</taxon>
        <taxon>Ecdysozoa</taxon>
        <taxon>Arthropoda</taxon>
        <taxon>Chelicerata</taxon>
        <taxon>Arachnida</taxon>
        <taxon>Araneae</taxon>
        <taxon>Araneomorphae</taxon>
        <taxon>Entelegynae</taxon>
        <taxon>Araneoidea</taxon>
        <taxon>Araneidae</taxon>
        <taxon>Araneus</taxon>
    </lineage>
</organism>
<name>A0A4Y2PVT9_ARAVE</name>
<reference evidence="1 2" key="1">
    <citation type="journal article" date="2019" name="Sci. Rep.">
        <title>Orb-weaving spider Araneus ventricosus genome elucidates the spidroin gene catalogue.</title>
        <authorList>
            <person name="Kono N."/>
            <person name="Nakamura H."/>
            <person name="Ohtoshi R."/>
            <person name="Moran D.A.P."/>
            <person name="Shinohara A."/>
            <person name="Yoshida Y."/>
            <person name="Fujiwara M."/>
            <person name="Mori M."/>
            <person name="Tomita M."/>
            <person name="Arakawa K."/>
        </authorList>
    </citation>
    <scope>NUCLEOTIDE SEQUENCE [LARGE SCALE GENOMIC DNA]</scope>
</reference>
<evidence type="ECO:0000313" key="1">
    <source>
        <dbReference type="EMBL" id="GBN55361.1"/>
    </source>
</evidence>
<proteinExistence type="predicted"/>
<protein>
    <submittedName>
        <fullName evidence="1">Uncharacterized protein</fullName>
    </submittedName>
</protein>
<keyword evidence="2" id="KW-1185">Reference proteome</keyword>
<dbReference type="Proteomes" id="UP000499080">
    <property type="component" value="Unassembled WGS sequence"/>
</dbReference>
<dbReference type="AlphaFoldDB" id="A0A4Y2PVT9"/>
<accession>A0A4Y2PVT9</accession>
<comment type="caution">
    <text evidence="1">The sequence shown here is derived from an EMBL/GenBank/DDBJ whole genome shotgun (WGS) entry which is preliminary data.</text>
</comment>